<dbReference type="Proteomes" id="UP001143747">
    <property type="component" value="Unassembled WGS sequence"/>
</dbReference>
<protein>
    <submittedName>
        <fullName evidence="1">Uncharacterized protein</fullName>
    </submittedName>
</protein>
<keyword evidence="2" id="KW-1185">Reference proteome</keyword>
<comment type="caution">
    <text evidence="1">The sequence shown here is derived from an EMBL/GenBank/DDBJ whole genome shotgun (WGS) entry which is preliminary data.</text>
</comment>
<name>A0A9Q4KTJ6_9EURY</name>
<sequence length="64" mass="7377">MDREKIIRVEAEDEFCICPICGYTDAFHTALKKSTDGIGYDIIFICPDCHSRFDIGMKTREPFL</sequence>
<dbReference type="AlphaFoldDB" id="A0A9Q4KTJ6"/>
<proteinExistence type="predicted"/>
<organism evidence="1 2">
    <name type="scientific">Methanogenium marinum</name>
    <dbReference type="NCBI Taxonomy" id="348610"/>
    <lineage>
        <taxon>Archaea</taxon>
        <taxon>Methanobacteriati</taxon>
        <taxon>Methanobacteriota</taxon>
        <taxon>Stenosarchaea group</taxon>
        <taxon>Methanomicrobia</taxon>
        <taxon>Methanomicrobiales</taxon>
        <taxon>Methanomicrobiaceae</taxon>
        <taxon>Methanogenium</taxon>
    </lineage>
</organism>
<gene>
    <name evidence="1" type="ORF">L0665_05040</name>
</gene>
<accession>A0A9Q4KTJ6</accession>
<evidence type="ECO:0000313" key="1">
    <source>
        <dbReference type="EMBL" id="MDE4907973.1"/>
    </source>
</evidence>
<dbReference type="RefSeq" id="WP_274924614.1">
    <property type="nucleotide sequence ID" value="NZ_JAKELO010000002.1"/>
</dbReference>
<evidence type="ECO:0000313" key="2">
    <source>
        <dbReference type="Proteomes" id="UP001143747"/>
    </source>
</evidence>
<reference evidence="1" key="1">
    <citation type="submission" date="2022-01" db="EMBL/GenBank/DDBJ databases">
        <title>Draft genome of Methanogenium marinum DSM 15558.</title>
        <authorList>
            <person name="Chen S.-C."/>
            <person name="You Y.-T."/>
        </authorList>
    </citation>
    <scope>NUCLEOTIDE SEQUENCE</scope>
    <source>
        <strain evidence="1">DSM 15558</strain>
    </source>
</reference>
<dbReference type="EMBL" id="JAKELO010000002">
    <property type="protein sequence ID" value="MDE4907973.1"/>
    <property type="molecule type" value="Genomic_DNA"/>
</dbReference>